<name>A0A2U8HIU2_9RHOB</name>
<evidence type="ECO:0000313" key="2">
    <source>
        <dbReference type="EMBL" id="AWI85754.1"/>
    </source>
</evidence>
<dbReference type="Proteomes" id="UP000244915">
    <property type="component" value="Chromosome 2"/>
</dbReference>
<dbReference type="AlphaFoldDB" id="A0A2U8HIU2"/>
<dbReference type="KEGG" id="ypac:CEW88_18915"/>
<evidence type="ECO:0000259" key="1">
    <source>
        <dbReference type="Pfam" id="PF06527"/>
    </source>
</evidence>
<evidence type="ECO:0000313" key="3">
    <source>
        <dbReference type="Proteomes" id="UP000244915"/>
    </source>
</evidence>
<sequence>MAMLFPHLPFHPDETPLSWAARSAAFHTGGRLVPFLNDLGIDLWSLKRGEECALARLCSISGQERASVAHNAVTALGDRQYALRGERFAAEFLTGPVTRFCPSCLAEDAAGAARPATRWRHRLIWSLSVVRVCPVHQIPLLSRRGGKWDDGAHELQALPWEKEALAVGPNASLRPSPLQDYVVARLAGASGPAWLDGQGIEQGVRATEMLGAVIAFGAGQKASNMTESMWDEAGRAGWPVMSEGEAAIRTTFMDLLKRSETNTGSMHPKTAYGMLYAWMSASRLTKDPGAIRPLLREHILDTVPLTKGQILLGSPVEVPRVSSVAKIAAGELVHPMTLRNLLADQGAISASDREAPCGHIFLRYDAARPSIRMLKHAVPVSRLPEFLGASRPMVAALLEIGALTRLTGVEAASSKMSKAVDGLEMAAFLERMQVRLPEVAEKPTTMVTLAKAAEKGRVKMSVILSMLLQGRLLRACRLAGAAGLAAVLVDPQEIKSKLALPRPGMSGELALIILGFDPSRGRRVFCHPEAAPLIASEPYGEDVWVSPAALENFRQKYVTKKRLPLVMGARPLAIEKLLRERGVKPIWDPREFGAAIYEKADLPKV</sequence>
<dbReference type="InterPro" id="IPR009492">
    <property type="entry name" value="TniQ"/>
</dbReference>
<gene>
    <name evidence="2" type="ORF">CEW88_18915</name>
</gene>
<accession>A0A2U8HIU2</accession>
<dbReference type="Pfam" id="PF06527">
    <property type="entry name" value="TniQ"/>
    <property type="match status" value="1"/>
</dbReference>
<reference evidence="2 3" key="1">
    <citation type="submission" date="2017-06" db="EMBL/GenBank/DDBJ databases">
        <title>Yangia sp. YSBP01 complete genome sequence.</title>
        <authorList>
            <person name="Woo J.-H."/>
            <person name="Kim H.-S."/>
        </authorList>
    </citation>
    <scope>NUCLEOTIDE SEQUENCE [LARGE SCALE GENOMIC DNA]</scope>
    <source>
        <strain evidence="2 3">YSBP01</strain>
    </source>
</reference>
<organism evidence="2 3">
    <name type="scientific">Alloyangia pacifica</name>
    <dbReference type="NCBI Taxonomy" id="311180"/>
    <lineage>
        <taxon>Bacteria</taxon>
        <taxon>Pseudomonadati</taxon>
        <taxon>Pseudomonadota</taxon>
        <taxon>Alphaproteobacteria</taxon>
        <taxon>Rhodobacterales</taxon>
        <taxon>Roseobacteraceae</taxon>
        <taxon>Alloyangia</taxon>
    </lineage>
</organism>
<feature type="domain" description="TniQ" evidence="1">
    <location>
        <begin position="7"/>
        <end position="140"/>
    </location>
</feature>
<proteinExistence type="predicted"/>
<dbReference type="RefSeq" id="WP_108969719.1">
    <property type="nucleotide sequence ID" value="NZ_CP022190.1"/>
</dbReference>
<dbReference type="EMBL" id="CP022190">
    <property type="protein sequence ID" value="AWI85754.1"/>
    <property type="molecule type" value="Genomic_DNA"/>
</dbReference>
<dbReference type="OrthoDB" id="7595282at2"/>
<protein>
    <recommendedName>
        <fullName evidence="1">TniQ domain-containing protein</fullName>
    </recommendedName>
</protein>